<dbReference type="PANTHER" id="PTHR10492">
    <property type="match status" value="1"/>
</dbReference>
<dbReference type="InterPro" id="IPR049163">
    <property type="entry name" value="Pif1-like_2B_dom"/>
</dbReference>
<dbReference type="PANTHER" id="PTHR10492:SF57">
    <property type="entry name" value="ATP-DEPENDENT DNA HELICASE"/>
    <property type="match status" value="1"/>
</dbReference>
<name>I1BK08_RHIO9</name>
<dbReference type="InParanoid" id="I1BK08"/>
<feature type="domain" description="DNA helicase Pif1-like 2B" evidence="1">
    <location>
        <begin position="4"/>
        <end position="48"/>
    </location>
</feature>
<dbReference type="InterPro" id="IPR027417">
    <property type="entry name" value="P-loop_NTPase"/>
</dbReference>
<dbReference type="GeneID" id="93608214"/>
<dbReference type="EMBL" id="CH476732">
    <property type="protein sequence ID" value="EIE76538.1"/>
    <property type="molecule type" value="Genomic_DNA"/>
</dbReference>
<dbReference type="AlphaFoldDB" id="I1BK08"/>
<gene>
    <name evidence="2" type="ORF">RO3G_01242</name>
</gene>
<evidence type="ECO:0000313" key="2">
    <source>
        <dbReference type="EMBL" id="EIE76538.1"/>
    </source>
</evidence>
<protein>
    <recommendedName>
        <fullName evidence="1">DNA helicase Pif1-like 2B domain-containing protein</fullName>
    </recommendedName>
</protein>
<evidence type="ECO:0000313" key="3">
    <source>
        <dbReference type="Proteomes" id="UP000009138"/>
    </source>
</evidence>
<reference evidence="2 3" key="1">
    <citation type="journal article" date="2009" name="PLoS Genet.">
        <title>Genomic analysis of the basal lineage fungus Rhizopus oryzae reveals a whole-genome duplication.</title>
        <authorList>
            <person name="Ma L.-J."/>
            <person name="Ibrahim A.S."/>
            <person name="Skory C."/>
            <person name="Grabherr M.G."/>
            <person name="Burger G."/>
            <person name="Butler M."/>
            <person name="Elias M."/>
            <person name="Idnurm A."/>
            <person name="Lang B.F."/>
            <person name="Sone T."/>
            <person name="Abe A."/>
            <person name="Calvo S.E."/>
            <person name="Corrochano L.M."/>
            <person name="Engels R."/>
            <person name="Fu J."/>
            <person name="Hansberg W."/>
            <person name="Kim J.-M."/>
            <person name="Kodira C.D."/>
            <person name="Koehrsen M.J."/>
            <person name="Liu B."/>
            <person name="Miranda-Saavedra D."/>
            <person name="O'Leary S."/>
            <person name="Ortiz-Castellanos L."/>
            <person name="Poulter R."/>
            <person name="Rodriguez-Romero J."/>
            <person name="Ruiz-Herrera J."/>
            <person name="Shen Y.-Q."/>
            <person name="Zeng Q."/>
            <person name="Galagan J."/>
            <person name="Birren B.W."/>
            <person name="Cuomo C.A."/>
            <person name="Wickes B.L."/>
        </authorList>
    </citation>
    <scope>NUCLEOTIDE SEQUENCE [LARGE SCALE GENOMIC DNA]</scope>
    <source>
        <strain evidence="3">RA 99-880 / ATCC MYA-4621 / FGSC 9543 / NRRL 43880</strain>
    </source>
</reference>
<proteinExistence type="predicted"/>
<dbReference type="Proteomes" id="UP000009138">
    <property type="component" value="Unassembled WGS sequence"/>
</dbReference>
<dbReference type="SUPFAM" id="SSF52540">
    <property type="entry name" value="P-loop containing nucleoside triphosphate hydrolases"/>
    <property type="match status" value="1"/>
</dbReference>
<organism evidence="2 3">
    <name type="scientific">Rhizopus delemar (strain RA 99-880 / ATCC MYA-4621 / FGSC 9543 / NRRL 43880)</name>
    <name type="common">Mucormycosis agent</name>
    <name type="synonym">Rhizopus arrhizus var. delemar</name>
    <dbReference type="NCBI Taxonomy" id="246409"/>
    <lineage>
        <taxon>Eukaryota</taxon>
        <taxon>Fungi</taxon>
        <taxon>Fungi incertae sedis</taxon>
        <taxon>Mucoromycota</taxon>
        <taxon>Mucoromycotina</taxon>
        <taxon>Mucoromycetes</taxon>
        <taxon>Mucorales</taxon>
        <taxon>Mucorineae</taxon>
        <taxon>Rhizopodaceae</taxon>
        <taxon>Rhizopus</taxon>
    </lineage>
</organism>
<accession>I1BK08</accession>
<dbReference type="RefSeq" id="XP_067511934.1">
    <property type="nucleotide sequence ID" value="XM_067655833.1"/>
</dbReference>
<keyword evidence="3" id="KW-1185">Reference proteome</keyword>
<dbReference type="eggNOG" id="KOG0987">
    <property type="taxonomic scope" value="Eukaryota"/>
</dbReference>
<dbReference type="VEuPathDB" id="FungiDB:RO3G_01242"/>
<dbReference type="STRING" id="246409.I1BK08"/>
<evidence type="ECO:0000259" key="1">
    <source>
        <dbReference type="Pfam" id="PF21530"/>
    </source>
</evidence>
<dbReference type="Pfam" id="PF21530">
    <property type="entry name" value="Pif1_2B_dom"/>
    <property type="match status" value="1"/>
</dbReference>
<sequence>MPTEYLQSLNPHGLPPSVLELKVGMPVMILRNINVEKGLCNGTRVTVLGIGEFLLKVKLPGVDGCVEVISRFTLSTL</sequence>